<protein>
    <submittedName>
        <fullName evidence="1">Uncharacterized protein</fullName>
    </submittedName>
</protein>
<accession>A0ABR3ABU1</accession>
<reference evidence="1 2" key="1">
    <citation type="submission" date="2024-05" db="EMBL/GenBank/DDBJ databases">
        <title>A draft genome resource for the thread blight pathogen Marasmius tenuissimus strain MS-2.</title>
        <authorList>
            <person name="Yulfo-Soto G.E."/>
            <person name="Baruah I.K."/>
            <person name="Amoako-Attah I."/>
            <person name="Bukari Y."/>
            <person name="Meinhardt L.W."/>
            <person name="Bailey B.A."/>
            <person name="Cohen S.P."/>
        </authorList>
    </citation>
    <scope>NUCLEOTIDE SEQUENCE [LARGE SCALE GENOMIC DNA]</scope>
    <source>
        <strain evidence="1 2">MS-2</strain>
    </source>
</reference>
<keyword evidence="2" id="KW-1185">Reference proteome</keyword>
<comment type="caution">
    <text evidence="1">The sequence shown here is derived from an EMBL/GenBank/DDBJ whole genome shotgun (WGS) entry which is preliminary data.</text>
</comment>
<evidence type="ECO:0000313" key="1">
    <source>
        <dbReference type="EMBL" id="KAL0070464.1"/>
    </source>
</evidence>
<gene>
    <name evidence="1" type="ORF">AAF712_002296</name>
</gene>
<dbReference type="EMBL" id="JBBXMP010000006">
    <property type="protein sequence ID" value="KAL0070464.1"/>
    <property type="molecule type" value="Genomic_DNA"/>
</dbReference>
<dbReference type="Proteomes" id="UP001437256">
    <property type="component" value="Unassembled WGS sequence"/>
</dbReference>
<proteinExistence type="predicted"/>
<sequence>MPWPFDTNSEEALEEYCRQMDGLRVLSYKTPLKKRFKGFCLVLSRPPLPTQTTSTLRPVPDLPFGIKTKIELTKGIQTGTQYWNSQVCQLARVESSIVPFVLKFFVPSQAPNPSLLSINSEADFYPEDKARVEVAVLEKLSDFQGSTVPYVFGLHRVEMPRGEEGFALALEYITPGTSLPRMVNDINDKDYTGEFADFDNWKSLV</sequence>
<organism evidence="1 2">
    <name type="scientific">Marasmius tenuissimus</name>
    <dbReference type="NCBI Taxonomy" id="585030"/>
    <lineage>
        <taxon>Eukaryota</taxon>
        <taxon>Fungi</taxon>
        <taxon>Dikarya</taxon>
        <taxon>Basidiomycota</taxon>
        <taxon>Agaricomycotina</taxon>
        <taxon>Agaricomycetes</taxon>
        <taxon>Agaricomycetidae</taxon>
        <taxon>Agaricales</taxon>
        <taxon>Marasmiineae</taxon>
        <taxon>Marasmiaceae</taxon>
        <taxon>Marasmius</taxon>
    </lineage>
</organism>
<evidence type="ECO:0000313" key="2">
    <source>
        <dbReference type="Proteomes" id="UP001437256"/>
    </source>
</evidence>
<name>A0ABR3ABU1_9AGAR</name>